<feature type="active site" description="Thioimide intermediate" evidence="5">
    <location>
        <position position="36"/>
    </location>
</feature>
<feature type="binding site" evidence="5">
    <location>
        <begin position="77"/>
        <end position="78"/>
    </location>
    <ligand>
        <name>substrate</name>
    </ligand>
</feature>
<dbReference type="Proteomes" id="UP000606991">
    <property type="component" value="Unassembled WGS sequence"/>
</dbReference>
<dbReference type="InterPro" id="IPR029500">
    <property type="entry name" value="QueF"/>
</dbReference>
<dbReference type="NCBIfam" id="TIGR03139">
    <property type="entry name" value="QueF-II"/>
    <property type="match status" value="1"/>
</dbReference>
<dbReference type="PANTHER" id="PTHR34354:SF1">
    <property type="entry name" value="NADPH-DEPENDENT 7-CYANO-7-DEAZAGUANINE REDUCTASE"/>
    <property type="match status" value="1"/>
</dbReference>
<dbReference type="RefSeq" id="WP_337310253.1">
    <property type="nucleotide sequence ID" value="NZ_JAEKNS010000059.1"/>
</dbReference>
<comment type="similarity">
    <text evidence="5">Belongs to the GTP cyclohydrolase I family. QueF type 1 subfamily.</text>
</comment>
<dbReference type="PANTHER" id="PTHR34354">
    <property type="entry name" value="NADPH-DEPENDENT 7-CYANO-7-DEAZAGUANINE REDUCTASE"/>
    <property type="match status" value="1"/>
</dbReference>
<keyword evidence="4 5" id="KW-0560">Oxidoreductase</keyword>
<dbReference type="Proteomes" id="UP000248724">
    <property type="component" value="Unassembled WGS sequence"/>
</dbReference>
<protein>
    <recommendedName>
        <fullName evidence="5">NADPH-dependent 7-cyano-7-deazaguanine reductase</fullName>
        <ecNumber evidence="5">1.7.1.13</ecNumber>
    </recommendedName>
    <alternativeName>
        <fullName evidence="5">7-cyano-7-carbaguanine reductase</fullName>
    </alternativeName>
    <alternativeName>
        <fullName evidence="5">NADPH-dependent nitrile oxidoreductase</fullName>
    </alternativeName>
    <alternativeName>
        <fullName evidence="5">PreQ(0) reductase</fullName>
    </alternativeName>
</protein>
<dbReference type="HAMAP" id="MF_00818">
    <property type="entry name" value="QueF_type1"/>
    <property type="match status" value="1"/>
</dbReference>
<keyword evidence="3 5" id="KW-0521">NADP</keyword>
<dbReference type="EC" id="1.7.1.13" evidence="5"/>
<dbReference type="InterPro" id="IPR043133">
    <property type="entry name" value="GTP-CH-I_C/QueF"/>
</dbReference>
<comment type="function">
    <text evidence="5">Catalyzes the NADPH-dependent reduction of 7-cyano-7-deazaguanine (preQ0) to 7-aminomethyl-7-deazaguanine (preQ1).</text>
</comment>
<evidence type="ECO:0000313" key="9">
    <source>
        <dbReference type="Proteomes" id="UP000606991"/>
    </source>
</evidence>
<dbReference type="GO" id="GO:0005737">
    <property type="term" value="C:cytoplasm"/>
    <property type="evidence" value="ECO:0007669"/>
    <property type="project" value="UniProtKB-SubCell"/>
</dbReference>
<evidence type="ECO:0000256" key="1">
    <source>
        <dbReference type="ARBA" id="ARBA00022490"/>
    </source>
</evidence>
<dbReference type="EMBL" id="JAEKNS010000059">
    <property type="protein sequence ID" value="MBJ7594238.1"/>
    <property type="molecule type" value="Genomic_DNA"/>
</dbReference>
<evidence type="ECO:0000313" key="6">
    <source>
        <dbReference type="EMBL" id="MBJ7594238.1"/>
    </source>
</evidence>
<organism evidence="7 8">
    <name type="scientific">Candidatus Aeolococcus gillhamiae</name>
    <dbReference type="NCBI Taxonomy" id="3127015"/>
    <lineage>
        <taxon>Bacteria</taxon>
        <taxon>Bacillati</taxon>
        <taxon>Candidatus Dormiibacterota</taxon>
        <taxon>Candidatus Dormibacteria</taxon>
        <taxon>Candidatus Aeolococcales</taxon>
        <taxon>Candidatus Aeolococcaceae</taxon>
        <taxon>Candidatus Aeolococcus</taxon>
    </lineage>
</organism>
<name>A0A2W5Z9F2_9BACT</name>
<dbReference type="UniPathway" id="UPA00392"/>
<dbReference type="EMBL" id="QHBU01000086">
    <property type="protein sequence ID" value="PZR81980.1"/>
    <property type="molecule type" value="Genomic_DNA"/>
</dbReference>
<reference evidence="7 8" key="1">
    <citation type="journal article" date="2017" name="Nature">
        <title>Atmospheric trace gases support primary production in Antarctic desert surface soil.</title>
        <authorList>
            <person name="Ji M."/>
            <person name="Greening C."/>
            <person name="Vanwonterghem I."/>
            <person name="Carere C.R."/>
            <person name="Bay S.K."/>
            <person name="Steen J.A."/>
            <person name="Montgomery K."/>
            <person name="Lines T."/>
            <person name="Beardall J."/>
            <person name="van Dorst J."/>
            <person name="Snape I."/>
            <person name="Stott M.B."/>
            <person name="Hugenholtz P."/>
            <person name="Ferrari B.C."/>
        </authorList>
    </citation>
    <scope>NUCLEOTIDE SEQUENCE [LARGE SCALE GENOMIC DNA]</scope>
    <source>
        <strain evidence="7">RRmetagenome_bin12</strain>
    </source>
</reference>
<dbReference type="GO" id="GO:0008616">
    <property type="term" value="P:tRNA queuosine(34) biosynthetic process"/>
    <property type="evidence" value="ECO:0007669"/>
    <property type="project" value="UniProtKB-UniRule"/>
</dbReference>
<comment type="caution">
    <text evidence="7">The sequence shown here is derived from an EMBL/GenBank/DDBJ whole genome shotgun (WGS) entry which is preliminary data.</text>
</comment>
<reference evidence="7" key="2">
    <citation type="submission" date="2018-05" db="EMBL/GenBank/DDBJ databases">
        <authorList>
            <person name="Ferrari B."/>
        </authorList>
    </citation>
    <scope>NUCLEOTIDE SEQUENCE</scope>
    <source>
        <strain evidence="7">RRmetagenome_bin12</strain>
    </source>
</reference>
<evidence type="ECO:0000256" key="5">
    <source>
        <dbReference type="HAMAP-Rule" id="MF_00818"/>
    </source>
</evidence>
<feature type="binding site" evidence="5">
    <location>
        <begin position="58"/>
        <end position="60"/>
    </location>
    <ligand>
        <name>substrate</name>
    </ligand>
</feature>
<accession>A0A2W5Z9F2</accession>
<dbReference type="PIRSF" id="PIRSF027377">
    <property type="entry name" value="Nitrile_oxidored_QueF"/>
    <property type="match status" value="1"/>
</dbReference>
<dbReference type="InterPro" id="IPR050084">
    <property type="entry name" value="NADPH_dep_7-cyano-7-deazaG_red"/>
</dbReference>
<evidence type="ECO:0000256" key="4">
    <source>
        <dbReference type="ARBA" id="ARBA00023002"/>
    </source>
</evidence>
<evidence type="ECO:0000313" key="7">
    <source>
        <dbReference type="EMBL" id="PZR81980.1"/>
    </source>
</evidence>
<dbReference type="GO" id="GO:0033739">
    <property type="term" value="F:preQ1 synthase activity"/>
    <property type="evidence" value="ECO:0007669"/>
    <property type="project" value="UniProtKB-UniRule"/>
</dbReference>
<keyword evidence="1 5" id="KW-0963">Cytoplasm</keyword>
<comment type="pathway">
    <text evidence="5">tRNA modification; tRNA-queuosine biosynthesis.</text>
</comment>
<dbReference type="Pfam" id="PF14489">
    <property type="entry name" value="QueF"/>
    <property type="match status" value="1"/>
</dbReference>
<gene>
    <name evidence="5 6" type="primary">queF</name>
    <name evidence="7" type="ORF">DLM65_04765</name>
    <name evidence="6" type="ORF">JF886_05125</name>
</gene>
<dbReference type="AlphaFoldDB" id="A0A2W5Z9F2"/>
<accession>A0A934JZQ5</accession>
<comment type="catalytic activity">
    <reaction evidence="5">
        <text>7-aminomethyl-7-carbaguanine + 2 NADP(+) = 7-cyano-7-carbaguanine + 2 NADPH + 3 H(+)</text>
        <dbReference type="Rhea" id="RHEA:13409"/>
        <dbReference type="ChEBI" id="CHEBI:15378"/>
        <dbReference type="ChEBI" id="CHEBI:45075"/>
        <dbReference type="ChEBI" id="CHEBI:57783"/>
        <dbReference type="ChEBI" id="CHEBI:58349"/>
        <dbReference type="ChEBI" id="CHEBI:58703"/>
        <dbReference type="EC" id="1.7.1.13"/>
    </reaction>
</comment>
<keyword evidence="2 5" id="KW-0671">Queuosine biosynthesis</keyword>
<evidence type="ECO:0000256" key="2">
    <source>
        <dbReference type="ARBA" id="ARBA00022785"/>
    </source>
</evidence>
<feature type="active site" description="Proton donor" evidence="5">
    <location>
        <position position="43"/>
    </location>
</feature>
<dbReference type="InterPro" id="IPR016856">
    <property type="entry name" value="QueF_type1"/>
</dbReference>
<proteinExistence type="inferred from homology"/>
<dbReference type="SUPFAM" id="SSF55620">
    <property type="entry name" value="Tetrahydrobiopterin biosynthesis enzymes-like"/>
    <property type="match status" value="1"/>
</dbReference>
<reference evidence="6 9" key="3">
    <citation type="submission" date="2020-10" db="EMBL/GenBank/DDBJ databases">
        <title>Ca. Dormibacterota MAGs.</title>
        <authorList>
            <person name="Montgomery K."/>
        </authorList>
    </citation>
    <scope>NUCLEOTIDE SEQUENCE [LARGE SCALE GENOMIC DNA]</scope>
    <source>
        <strain evidence="6">SC8812_S17_18</strain>
    </source>
</reference>
<sequence>MSEDAEPRSLLESFDNRSPERDYTIQFTLPEFTCLCPRSGFPDFAVVHVRYVPGPRCVELKSLKMYVNAFRNVGVFHEDVVNGILSDLVSLLAPRYCEVIGDFNVRGNIKTVVRATHRDPGFGREPDGWWTPRDEHSATF</sequence>
<comment type="subcellular location">
    <subcellularLocation>
        <location evidence="5">Cytoplasm</location>
    </subcellularLocation>
</comment>
<evidence type="ECO:0000313" key="8">
    <source>
        <dbReference type="Proteomes" id="UP000248724"/>
    </source>
</evidence>
<evidence type="ECO:0000256" key="3">
    <source>
        <dbReference type="ARBA" id="ARBA00022857"/>
    </source>
</evidence>
<dbReference type="Gene3D" id="3.30.1130.10">
    <property type="match status" value="1"/>
</dbReference>